<dbReference type="EMBL" id="DXCO01000005">
    <property type="protein sequence ID" value="HIY77546.1"/>
    <property type="molecule type" value="Genomic_DNA"/>
</dbReference>
<dbReference type="SUPFAM" id="SSF56507">
    <property type="entry name" value="Methionine synthase activation domain-like"/>
    <property type="match status" value="1"/>
</dbReference>
<reference evidence="1" key="1">
    <citation type="journal article" date="2021" name="PeerJ">
        <title>Extensive microbial diversity within the chicken gut microbiome revealed by metagenomics and culture.</title>
        <authorList>
            <person name="Gilroy R."/>
            <person name="Ravi A."/>
            <person name="Getino M."/>
            <person name="Pursley I."/>
            <person name="Horton D.L."/>
            <person name="Alikhan N.F."/>
            <person name="Baker D."/>
            <person name="Gharbi K."/>
            <person name="Hall N."/>
            <person name="Watson M."/>
            <person name="Adriaenssens E.M."/>
            <person name="Foster-Nyarko E."/>
            <person name="Jarju S."/>
            <person name="Secka A."/>
            <person name="Antonio M."/>
            <person name="Oren A."/>
            <person name="Chaudhuri R.R."/>
            <person name="La Ragione R."/>
            <person name="Hildebrand F."/>
            <person name="Pallen M.J."/>
        </authorList>
    </citation>
    <scope>NUCLEOTIDE SEQUENCE</scope>
    <source>
        <strain evidence="1">CHK199-9574</strain>
    </source>
</reference>
<dbReference type="Gene3D" id="3.40.109.40">
    <property type="match status" value="1"/>
</dbReference>
<proteinExistence type="predicted"/>
<gene>
    <name evidence="1" type="ORF">H9728_00725</name>
</gene>
<accession>A0A9D1Z6C6</accession>
<evidence type="ECO:0000313" key="1">
    <source>
        <dbReference type="EMBL" id="HIY77546.1"/>
    </source>
</evidence>
<organism evidence="1 2">
    <name type="scientific">Candidatus Borkfalkia excrementavium</name>
    <dbReference type="NCBI Taxonomy" id="2838505"/>
    <lineage>
        <taxon>Bacteria</taxon>
        <taxon>Bacillati</taxon>
        <taxon>Bacillota</taxon>
        <taxon>Clostridia</taxon>
        <taxon>Christensenellales</taxon>
        <taxon>Christensenellaceae</taxon>
        <taxon>Candidatus Borkfalkia</taxon>
    </lineage>
</organism>
<protein>
    <recommendedName>
        <fullName evidence="3">AdoMet activation domain-containing protein</fullName>
    </recommendedName>
</protein>
<dbReference type="Proteomes" id="UP000824135">
    <property type="component" value="Unassembled WGS sequence"/>
</dbReference>
<evidence type="ECO:0000313" key="2">
    <source>
        <dbReference type="Proteomes" id="UP000824135"/>
    </source>
</evidence>
<evidence type="ECO:0008006" key="3">
    <source>
        <dbReference type="Google" id="ProtNLM"/>
    </source>
</evidence>
<dbReference type="InterPro" id="IPR037010">
    <property type="entry name" value="VitB12-dep_Met_synth_activ_sf"/>
</dbReference>
<reference evidence="1" key="2">
    <citation type="submission" date="2021-04" db="EMBL/GenBank/DDBJ databases">
        <authorList>
            <person name="Gilroy R."/>
        </authorList>
    </citation>
    <scope>NUCLEOTIDE SEQUENCE</scope>
    <source>
        <strain evidence="1">CHK199-9574</strain>
    </source>
</reference>
<dbReference type="AlphaFoldDB" id="A0A9D1Z6C6"/>
<sequence length="219" mass="24081">MEIDRTELLRYLGWRGQELDGTMLEKLDGAAKRCLGIAEPRSVMRRFALNEDLSLGETGFRLEGEDIKKHLAGCREVYLIAATIGLAAERELAKLSAVSMEQALLFDTAASCAVESYCDDICEDLENHCQRALTSRFSCGYGDFPLTAQKEICRILDTEKKIGLYADKNYLLTPRKSVTAVAGITDAPAQARAQKNCGNGCSNRCGSCGKTDCSFRKTE</sequence>
<dbReference type="GO" id="GO:0008705">
    <property type="term" value="F:methionine synthase activity"/>
    <property type="evidence" value="ECO:0007669"/>
    <property type="project" value="InterPro"/>
</dbReference>
<comment type="caution">
    <text evidence="1">The sequence shown here is derived from an EMBL/GenBank/DDBJ whole genome shotgun (WGS) entry which is preliminary data.</text>
</comment>
<name>A0A9D1Z6C6_9FIRM</name>